<keyword evidence="1" id="KW-1133">Transmembrane helix</keyword>
<proteinExistence type="predicted"/>
<keyword evidence="4" id="KW-1185">Reference proteome</keyword>
<dbReference type="KEGG" id="mlir:LPB04_11690"/>
<dbReference type="RefSeq" id="WP_193684761.1">
    <property type="nucleotide sequence ID" value="NZ_CP062941.1"/>
</dbReference>
<feature type="signal peptide" evidence="2">
    <location>
        <begin position="1"/>
        <end position="27"/>
    </location>
</feature>
<dbReference type="EMBL" id="CP062941">
    <property type="protein sequence ID" value="QOL47701.1"/>
    <property type="molecule type" value="Genomic_DNA"/>
</dbReference>
<evidence type="ECO:0000313" key="4">
    <source>
        <dbReference type="Proteomes" id="UP000593875"/>
    </source>
</evidence>
<organism evidence="3 4">
    <name type="scientific">Massilia litorea</name>
    <dbReference type="NCBI Taxonomy" id="2769491"/>
    <lineage>
        <taxon>Bacteria</taxon>
        <taxon>Pseudomonadati</taxon>
        <taxon>Pseudomonadota</taxon>
        <taxon>Betaproteobacteria</taxon>
        <taxon>Burkholderiales</taxon>
        <taxon>Oxalobacteraceae</taxon>
        <taxon>Telluria group</taxon>
        <taxon>Massilia</taxon>
    </lineage>
</organism>
<evidence type="ECO:0000256" key="2">
    <source>
        <dbReference type="SAM" id="SignalP"/>
    </source>
</evidence>
<feature type="chain" id="PRO_5032538108" description="Copper resistance protein" evidence="2">
    <location>
        <begin position="28"/>
        <end position="130"/>
    </location>
</feature>
<dbReference type="Proteomes" id="UP000593875">
    <property type="component" value="Chromosome"/>
</dbReference>
<dbReference type="PROSITE" id="PS51257">
    <property type="entry name" value="PROKAR_LIPOPROTEIN"/>
    <property type="match status" value="1"/>
</dbReference>
<name>A0A7L9TY22_9BURK</name>
<keyword evidence="2" id="KW-0732">Signal</keyword>
<gene>
    <name evidence="3" type="ORF">LPB04_11690</name>
</gene>
<accession>A0A7L9TY22</accession>
<evidence type="ECO:0008006" key="5">
    <source>
        <dbReference type="Google" id="ProtNLM"/>
    </source>
</evidence>
<keyword evidence="1" id="KW-0812">Transmembrane</keyword>
<dbReference type="AlphaFoldDB" id="A0A7L9TY22"/>
<evidence type="ECO:0000313" key="3">
    <source>
        <dbReference type="EMBL" id="QOL47701.1"/>
    </source>
</evidence>
<protein>
    <recommendedName>
        <fullName evidence="5">Copper resistance protein</fullName>
    </recommendedName>
</protein>
<sequence length="130" mass="14047">MSHPRRNRLLSAIVALVSLLFMQLAVAAYACPDLMPAPGAPMLDSAGQPMVDCPEMDRQSPTLCHAHTNKLTPSLDKPDAPSVMPFVAAGFALLLMWPEEKVAMSSPPRVFLHASGTSPPIAIRHCCFRL</sequence>
<evidence type="ECO:0000256" key="1">
    <source>
        <dbReference type="SAM" id="Phobius"/>
    </source>
</evidence>
<reference evidence="3 4" key="1">
    <citation type="submission" date="2020-10" db="EMBL/GenBank/DDBJ databases">
        <title>Genome sequencing of Massilia sp. LPB0304.</title>
        <authorList>
            <person name="Kim J."/>
        </authorList>
    </citation>
    <scope>NUCLEOTIDE SEQUENCE [LARGE SCALE GENOMIC DNA]</scope>
    <source>
        <strain evidence="3 4">LPB0304</strain>
    </source>
</reference>
<feature type="transmembrane region" description="Helical" evidence="1">
    <location>
        <begin position="80"/>
        <end position="97"/>
    </location>
</feature>
<keyword evidence="1" id="KW-0472">Membrane</keyword>